<dbReference type="PROSITE" id="PS00703">
    <property type="entry name" value="OKR_DC_1"/>
    <property type="match status" value="1"/>
</dbReference>
<reference evidence="7 8" key="1">
    <citation type="submission" date="2016-02" db="EMBL/GenBank/DDBJ databases">
        <authorList>
            <person name="Wen L."/>
            <person name="He K."/>
            <person name="Yang H."/>
        </authorList>
    </citation>
    <scope>NUCLEOTIDE SEQUENCE [LARGE SCALE GENOMIC DNA]</scope>
    <source>
        <strain evidence="7">Trichococcus palustris</strain>
    </source>
</reference>
<dbReference type="SUPFAM" id="SSF53383">
    <property type="entry name" value="PLP-dependent transferases"/>
    <property type="match status" value="1"/>
</dbReference>
<feature type="domain" description="Orn/Lys/Arg decarboxylases family 1 pyridoxal-P attachment site" evidence="6">
    <location>
        <begin position="251"/>
        <end position="265"/>
    </location>
</feature>
<dbReference type="Proteomes" id="UP000242754">
    <property type="component" value="Unassembled WGS sequence"/>
</dbReference>
<dbReference type="InterPro" id="IPR000310">
    <property type="entry name" value="Orn/Lys/Arg_deCO2ase_major_dom"/>
</dbReference>
<dbReference type="RefSeq" id="WP_218149864.1">
    <property type="nucleotide sequence ID" value="NZ_FJNE01000001.1"/>
</dbReference>
<dbReference type="InterPro" id="IPR015421">
    <property type="entry name" value="PyrdxlP-dep_Trfase_major"/>
</dbReference>
<dbReference type="GO" id="GO:0016831">
    <property type="term" value="F:carboxy-lyase activity"/>
    <property type="evidence" value="ECO:0007669"/>
    <property type="project" value="UniProtKB-KW"/>
</dbReference>
<evidence type="ECO:0000256" key="4">
    <source>
        <dbReference type="ARBA" id="ARBA00022898"/>
    </source>
</evidence>
<gene>
    <name evidence="7" type="ORF">Tpal_94</name>
</gene>
<name>A0A143Y612_9LACT</name>
<evidence type="ECO:0000256" key="1">
    <source>
        <dbReference type="ARBA" id="ARBA00001933"/>
    </source>
</evidence>
<evidence type="ECO:0000259" key="6">
    <source>
        <dbReference type="PROSITE" id="PS00703"/>
    </source>
</evidence>
<dbReference type="PANTHER" id="PTHR43277">
    <property type="entry name" value="ARGININE DECARBOXYLASE"/>
    <property type="match status" value="1"/>
</dbReference>
<keyword evidence="4" id="KW-0663">Pyridoxal phosphate</keyword>
<accession>A0A143Y612</accession>
<dbReference type="EMBL" id="FJNE01000001">
    <property type="protein sequence ID" value="CZQ80573.1"/>
    <property type="molecule type" value="Genomic_DNA"/>
</dbReference>
<keyword evidence="8" id="KW-1185">Reference proteome</keyword>
<dbReference type="GO" id="GO:0016740">
    <property type="term" value="F:transferase activity"/>
    <property type="evidence" value="ECO:0007669"/>
    <property type="project" value="UniProtKB-KW"/>
</dbReference>
<evidence type="ECO:0000313" key="8">
    <source>
        <dbReference type="Proteomes" id="UP000242754"/>
    </source>
</evidence>
<dbReference type="PANTHER" id="PTHR43277:SF4">
    <property type="entry name" value="ARGININE DECARBOXYLASE"/>
    <property type="match status" value="1"/>
</dbReference>
<dbReference type="AlphaFoldDB" id="A0A143Y612"/>
<dbReference type="STRING" id="140314.SAMN04488076_102198"/>
<evidence type="ECO:0000256" key="5">
    <source>
        <dbReference type="ARBA" id="ARBA00023239"/>
    </source>
</evidence>
<dbReference type="InterPro" id="IPR015424">
    <property type="entry name" value="PyrdxlP-dep_Trfase"/>
</dbReference>
<evidence type="ECO:0000256" key="3">
    <source>
        <dbReference type="ARBA" id="ARBA00022793"/>
    </source>
</evidence>
<keyword evidence="7" id="KW-0808">Transferase</keyword>
<dbReference type="Gene3D" id="3.40.640.10">
    <property type="entry name" value="Type I PLP-dependent aspartate aminotransferase-like (Major domain)"/>
    <property type="match status" value="1"/>
</dbReference>
<dbReference type="InterPro" id="IPR052357">
    <property type="entry name" value="Orn_Lys_Arg_decarboxylase-I"/>
</dbReference>
<comment type="cofactor">
    <cofactor evidence="1">
        <name>pyridoxal 5'-phosphate</name>
        <dbReference type="ChEBI" id="CHEBI:597326"/>
    </cofactor>
</comment>
<keyword evidence="5" id="KW-0456">Lyase</keyword>
<protein>
    <submittedName>
        <fullName evidence="7">Pyridoxal phosphate-dependent transferase</fullName>
    </submittedName>
</protein>
<dbReference type="InterPro" id="IPR008286">
    <property type="entry name" value="Prn/Lys/Arg_de-COase_C"/>
</dbReference>
<comment type="similarity">
    <text evidence="2">Belongs to the Orn/Lys/Arg decarboxylase class-I family.</text>
</comment>
<dbReference type="Pfam" id="PF01276">
    <property type="entry name" value="OKR_DC_1"/>
    <property type="match status" value="1"/>
</dbReference>
<proteinExistence type="inferred from homology"/>
<evidence type="ECO:0000313" key="7">
    <source>
        <dbReference type="EMBL" id="CZQ80573.1"/>
    </source>
</evidence>
<keyword evidence="3" id="KW-0210">Decarboxylase</keyword>
<evidence type="ECO:0000256" key="2">
    <source>
        <dbReference type="ARBA" id="ARBA00010671"/>
    </source>
</evidence>
<organism evidence="7 8">
    <name type="scientific">Trichococcus palustris</name>
    <dbReference type="NCBI Taxonomy" id="140314"/>
    <lineage>
        <taxon>Bacteria</taxon>
        <taxon>Bacillati</taxon>
        <taxon>Bacillota</taxon>
        <taxon>Bacilli</taxon>
        <taxon>Lactobacillales</taxon>
        <taxon>Carnobacteriaceae</taxon>
        <taxon>Trichococcus</taxon>
    </lineage>
</organism>
<dbReference type="CDD" id="cd00615">
    <property type="entry name" value="Orn_deC_like"/>
    <property type="match status" value="1"/>
</dbReference>
<sequence>MAEKFMITTDTHLEGHTDKITYQISNVKPKTLTQTKMPLFEALVKYAKQDVTPFDVPGHKMGAQMTPFKMTVGEMTMQMDVNSMKELDLLSHPQSVIKEAQELAAKAFNGDQAFFLVNGTTVGIQTMVMSVVGPNDEILVPRNCHKSVMNALILSGAKPIFVQPEMDLSFGISHGISVERVEKALDENPKVKALLVTYPTYFGSLNQLKEICDIAHARNVVVIVDSAHGAHLPFMPGKLRDPLSAGADCVTYSMHKTGGSLTQSSIMVMQGDRISATKLQKVLNMLQSTSANYLLMSSIDAARSELALYGKDRYKKLRPVVSEAIEMIESFGDYEVLKADYVKKNFDQSYDWTKLVIRVNDIGLTGFEVYSILKEQYGIQLELAEGYVVMAVISTADTRESIQKLVDALMDVRKKYKKAKQHFDPHVMTYKINKLICSPRDAFYADNEVVSIDDAVGRISADSIMIYPPGIPLIIPGEEISESVVQHYHYYNETLGNVLTEEKMPHQIKVLKA</sequence>
<dbReference type="Gene3D" id="3.90.100.10">
    <property type="entry name" value="Orn/Lys/Arg decarboxylase, C-terminal domain"/>
    <property type="match status" value="1"/>
</dbReference>
<dbReference type="Pfam" id="PF03711">
    <property type="entry name" value="OKR_DC_1_C"/>
    <property type="match status" value="1"/>
</dbReference>